<name>A0ABW3PYP0_9BACL</name>
<evidence type="ECO:0000313" key="3">
    <source>
        <dbReference type="Proteomes" id="UP001597169"/>
    </source>
</evidence>
<keyword evidence="3" id="KW-1185">Reference proteome</keyword>
<dbReference type="InterPro" id="IPR047140">
    <property type="entry name" value="LabA"/>
</dbReference>
<dbReference type="Pfam" id="PF01936">
    <property type="entry name" value="NYN"/>
    <property type="match status" value="1"/>
</dbReference>
<proteinExistence type="predicted"/>
<evidence type="ECO:0000313" key="2">
    <source>
        <dbReference type="EMBL" id="MFD1131389.1"/>
    </source>
</evidence>
<accession>A0ABW3PYP0</accession>
<sequence length="197" mass="22564">MRPVGKRLKSAILIDESNAMHQLHDVGVGGFRSWKKFYQSIEQYLKSNYGQKMVTDFNFYGTLPPKGHVEDAKYNSRYKFFEALQYDGINVLRGECYFQDDGSLKEKQLDVLMALDIYELSVYKYEYIVVFSGDADFVPAIERAQKNGSTVFAVLGKNKSAFHLKNSVDVIINLESIIQDMDKKTVIPSKTTWKVSN</sequence>
<feature type="domain" description="NYN" evidence="1">
    <location>
        <begin position="10"/>
        <end position="174"/>
    </location>
</feature>
<reference evidence="3" key="1">
    <citation type="journal article" date="2019" name="Int. J. Syst. Evol. Microbiol.">
        <title>The Global Catalogue of Microorganisms (GCM) 10K type strain sequencing project: providing services to taxonomists for standard genome sequencing and annotation.</title>
        <authorList>
            <consortium name="The Broad Institute Genomics Platform"/>
            <consortium name="The Broad Institute Genome Sequencing Center for Infectious Disease"/>
            <person name="Wu L."/>
            <person name="Ma J."/>
        </authorList>
    </citation>
    <scope>NUCLEOTIDE SEQUENCE [LARGE SCALE GENOMIC DNA]</scope>
    <source>
        <strain evidence="3">CCUG 53519</strain>
    </source>
</reference>
<dbReference type="RefSeq" id="WP_090727780.1">
    <property type="nucleotide sequence ID" value="NZ_JBHTKX010000009.1"/>
</dbReference>
<dbReference type="Proteomes" id="UP001597169">
    <property type="component" value="Unassembled WGS sequence"/>
</dbReference>
<organism evidence="2 3">
    <name type="scientific">Paenibacillus provencensis</name>
    <dbReference type="NCBI Taxonomy" id="441151"/>
    <lineage>
        <taxon>Bacteria</taxon>
        <taxon>Bacillati</taxon>
        <taxon>Bacillota</taxon>
        <taxon>Bacilli</taxon>
        <taxon>Bacillales</taxon>
        <taxon>Paenibacillaceae</taxon>
        <taxon>Paenibacillus</taxon>
    </lineage>
</organism>
<comment type="caution">
    <text evidence="2">The sequence shown here is derived from an EMBL/GenBank/DDBJ whole genome shotgun (WGS) entry which is preliminary data.</text>
</comment>
<dbReference type="PANTHER" id="PTHR35458">
    <property type="entry name" value="SLR0755 PROTEIN"/>
    <property type="match status" value="1"/>
</dbReference>
<dbReference type="InterPro" id="IPR021139">
    <property type="entry name" value="NYN"/>
</dbReference>
<dbReference type="EMBL" id="JBHTKX010000009">
    <property type="protein sequence ID" value="MFD1131389.1"/>
    <property type="molecule type" value="Genomic_DNA"/>
</dbReference>
<gene>
    <name evidence="2" type="ORF">ACFQ3J_25035</name>
</gene>
<dbReference type="Gene3D" id="3.40.50.1010">
    <property type="entry name" value="5'-nuclease"/>
    <property type="match status" value="1"/>
</dbReference>
<protein>
    <submittedName>
        <fullName evidence="2">NYN domain-containing protein</fullName>
    </submittedName>
</protein>
<dbReference type="PANTHER" id="PTHR35458:SF8">
    <property type="entry name" value="SLR0650 PROTEIN"/>
    <property type="match status" value="1"/>
</dbReference>
<evidence type="ECO:0000259" key="1">
    <source>
        <dbReference type="Pfam" id="PF01936"/>
    </source>
</evidence>